<feature type="domain" description="HAMP" evidence="2">
    <location>
        <begin position="161"/>
        <end position="213"/>
    </location>
</feature>
<evidence type="ECO:0000313" key="4">
    <source>
        <dbReference type="EMBL" id="RXK05567.1"/>
    </source>
</evidence>
<dbReference type="GO" id="GO:0016020">
    <property type="term" value="C:membrane"/>
    <property type="evidence" value="ECO:0007669"/>
    <property type="project" value="InterPro"/>
</dbReference>
<dbReference type="Proteomes" id="UP000289758">
    <property type="component" value="Unassembled WGS sequence"/>
</dbReference>
<dbReference type="GO" id="GO:0007165">
    <property type="term" value="P:signal transduction"/>
    <property type="evidence" value="ECO:0007669"/>
    <property type="project" value="InterPro"/>
</dbReference>
<evidence type="ECO:0000256" key="1">
    <source>
        <dbReference type="SAM" id="Phobius"/>
    </source>
</evidence>
<dbReference type="PANTHER" id="PTHR45228:SF9">
    <property type="entry name" value="3'3'-CGAMP-SPECIFIC PHOSPHODIESTERASE 2"/>
    <property type="match status" value="1"/>
</dbReference>
<feature type="transmembrane region" description="Helical" evidence="1">
    <location>
        <begin position="7"/>
        <end position="27"/>
    </location>
</feature>
<keyword evidence="1" id="KW-0812">Transmembrane</keyword>
<dbReference type="AlphaFoldDB" id="A0A4Q1ARF6"/>
<comment type="caution">
    <text evidence="4">The sequence shown here is derived from an EMBL/GenBank/DDBJ whole genome shotgun (WGS) entry which is preliminary data.</text>
</comment>
<dbReference type="RefSeq" id="WP_129087317.1">
    <property type="nucleotide sequence ID" value="NZ_CP053836.1"/>
</dbReference>
<dbReference type="OrthoDB" id="9781223at2"/>
<dbReference type="PANTHER" id="PTHR45228">
    <property type="entry name" value="CYCLIC DI-GMP PHOSPHODIESTERASE TM_0186-RELATED"/>
    <property type="match status" value="1"/>
</dbReference>
<evidence type="ECO:0000259" key="3">
    <source>
        <dbReference type="PROSITE" id="PS51832"/>
    </source>
</evidence>
<dbReference type="Gene3D" id="6.10.340.10">
    <property type="match status" value="1"/>
</dbReference>
<dbReference type="Gene3D" id="1.10.3210.10">
    <property type="entry name" value="Hypothetical protein af1432"/>
    <property type="match status" value="1"/>
</dbReference>
<dbReference type="PROSITE" id="PS50885">
    <property type="entry name" value="HAMP"/>
    <property type="match status" value="1"/>
</dbReference>
<feature type="transmembrane region" description="Helical" evidence="1">
    <location>
        <begin position="141"/>
        <end position="160"/>
    </location>
</feature>
<dbReference type="InterPro" id="IPR003607">
    <property type="entry name" value="HD/PDEase_dom"/>
</dbReference>
<accession>A0A4Q1ARF6</accession>
<evidence type="ECO:0000313" key="5">
    <source>
        <dbReference type="Proteomes" id="UP000289758"/>
    </source>
</evidence>
<dbReference type="SMART" id="SM00471">
    <property type="entry name" value="HDc"/>
    <property type="match status" value="1"/>
</dbReference>
<dbReference type="InterPro" id="IPR052020">
    <property type="entry name" value="Cyclic_di-GMP/3'3'-cGAMP_PDE"/>
</dbReference>
<name>A0A4Q1ARF6_9BACT</name>
<dbReference type="CDD" id="cd00077">
    <property type="entry name" value="HDc"/>
    <property type="match status" value="1"/>
</dbReference>
<gene>
    <name evidence="4" type="ORF">CRV07_08650</name>
</gene>
<dbReference type="SUPFAM" id="SSF158472">
    <property type="entry name" value="HAMP domain-like"/>
    <property type="match status" value="1"/>
</dbReference>
<dbReference type="InterPro" id="IPR037522">
    <property type="entry name" value="HD_GYP_dom"/>
</dbReference>
<sequence>MKLFTKIFVILFLTTIVSFSIYSYFIISIKKESLEKELNLKIEDNKKLYKESVSALLYEFNKEVLTLLLDSLYRDTEIVKIKLHDFSNNINITLDKKEKNEENLIISSINLKYKNENIGTLDIYYTRKNIIELMNLYKNTIFSFSIFTFIIIIIFLYYLVKKITSSIDYLSSVTKQIALGDFTKEIYLESNDEMGELANKFEKMRVSLIQREELNEKQSKKIILLKEEMLNTQNKLIEILGEIIEKRYIDDPYHIKRVAKISYLLALKVGMTEEYAQTLKTVSPMHDVGKIGISDAILLKPGKLTNEEYEEMKKHSEIGYNFLKDTKKSTLDMAAHVAYEHHERWDGTGYPRGIKGEEITLHGRITALADVFDALTNKRCYKEAWEKEKAKEYIIKNSGTQFDPNLVKIFIENFDEFSEIN</sequence>
<dbReference type="Pfam" id="PF13487">
    <property type="entry name" value="HD_5"/>
    <property type="match status" value="1"/>
</dbReference>
<dbReference type="EMBL" id="PDKK01000006">
    <property type="protein sequence ID" value="RXK05567.1"/>
    <property type="molecule type" value="Genomic_DNA"/>
</dbReference>
<keyword evidence="5" id="KW-1185">Reference proteome</keyword>
<evidence type="ECO:0000259" key="2">
    <source>
        <dbReference type="PROSITE" id="PS50885"/>
    </source>
</evidence>
<reference evidence="4 5" key="1">
    <citation type="submission" date="2017-10" db="EMBL/GenBank/DDBJ databases">
        <title>Genomics of the genus Arcobacter.</title>
        <authorList>
            <person name="Perez-Cataluna A."/>
            <person name="Figueras M.J."/>
        </authorList>
    </citation>
    <scope>NUCLEOTIDE SEQUENCE [LARGE SCALE GENOMIC DNA]</scope>
    <source>
        <strain evidence="4 5">CECT 8441</strain>
    </source>
</reference>
<proteinExistence type="predicted"/>
<dbReference type="CDD" id="cd06225">
    <property type="entry name" value="HAMP"/>
    <property type="match status" value="1"/>
</dbReference>
<dbReference type="SMART" id="SM00304">
    <property type="entry name" value="HAMP"/>
    <property type="match status" value="1"/>
</dbReference>
<dbReference type="Pfam" id="PF00672">
    <property type="entry name" value="HAMP"/>
    <property type="match status" value="1"/>
</dbReference>
<keyword evidence="1" id="KW-1133">Transmembrane helix</keyword>
<keyword evidence="1" id="KW-0472">Membrane</keyword>
<feature type="domain" description="HD-GYP" evidence="3">
    <location>
        <begin position="229"/>
        <end position="421"/>
    </location>
</feature>
<organism evidence="4 5">
    <name type="scientific">Halarcobacter ebronensis</name>
    <dbReference type="NCBI Taxonomy" id="1462615"/>
    <lineage>
        <taxon>Bacteria</taxon>
        <taxon>Pseudomonadati</taxon>
        <taxon>Campylobacterota</taxon>
        <taxon>Epsilonproteobacteria</taxon>
        <taxon>Campylobacterales</taxon>
        <taxon>Arcobacteraceae</taxon>
        <taxon>Halarcobacter</taxon>
    </lineage>
</organism>
<dbReference type="PROSITE" id="PS51832">
    <property type="entry name" value="HD_GYP"/>
    <property type="match status" value="1"/>
</dbReference>
<dbReference type="SUPFAM" id="SSF109604">
    <property type="entry name" value="HD-domain/PDEase-like"/>
    <property type="match status" value="1"/>
</dbReference>
<dbReference type="InterPro" id="IPR003660">
    <property type="entry name" value="HAMP_dom"/>
</dbReference>
<protein>
    <submittedName>
        <fullName evidence="4">Uncharacterized protein</fullName>
    </submittedName>
</protein>